<dbReference type="InterPro" id="IPR043128">
    <property type="entry name" value="Rev_trsase/Diguanyl_cyclase"/>
</dbReference>
<dbReference type="Gene3D" id="3.30.70.270">
    <property type="match status" value="1"/>
</dbReference>
<evidence type="ECO:0000256" key="1">
    <source>
        <dbReference type="SAM" id="Phobius"/>
    </source>
</evidence>
<protein>
    <submittedName>
        <fullName evidence="4">GGDEF-domain containing protein</fullName>
    </submittedName>
</protein>
<sequence>MQRDAAILLYGNAVSGILVSMLASSFLVFAFHDPLTDSFKQIWWLVMTSLLVLRGIDVIWWKIKLQNTKFDGKRAVNRFIAGANPTAVLWSVYLVYLTIYNNGIELTTTIIVVASMAGGSATVLAAHKPTAMFYAFILLAPGSIGLLASDEYALRLLGILGFAFSIVMFIISKKSAEFTLHTLYLRNENTVLLHRMEEKVEQRTRKIYELSNLDPLTGLFNRTAFLNHLKSVINRADKTFALLFIDLDGFKKINDSIGHQAGDQILRKTAERLKQSDLDTQLLCRWGGDEFLIALENTGEAEAIEKSAKLIARLSEPHNTENSVLSVGATIGIALYPEHAVTEDRLIQSADMAMYYQKKQAPSSVGVFSGEMEKLYFHELRMKDGLTKAIEKQQLRLVYQPLVLSTNHKLVSFEALLRWQFDDENIPPDVFIPIAEQYGLIHEIGAWVLKNACKQASAWGNDIGVSVCVNVSVSQLKDECFIAIVDDALLSSGLSPELLHIEITESVFESDTSFLSHQIKSMQARGIKVSIDDFGTGYSSLSVMQDLAVNIVKIDRSFVNKMNSNGYAIISAIMNIASSLDFLVVAEGVETEEQANELSSLGVHFLQGYYFSKPMEVANIPNFLSKKTEVNEY</sequence>
<dbReference type="InterPro" id="IPR029787">
    <property type="entry name" value="Nucleotide_cyclase"/>
</dbReference>
<dbReference type="CDD" id="cd01949">
    <property type="entry name" value="GGDEF"/>
    <property type="match status" value="1"/>
</dbReference>
<dbReference type="PANTHER" id="PTHR44757">
    <property type="entry name" value="DIGUANYLATE CYCLASE DGCP"/>
    <property type="match status" value="1"/>
</dbReference>
<comment type="caution">
    <text evidence="4">The sequence shown here is derived from an EMBL/GenBank/DDBJ whole genome shotgun (WGS) entry which is preliminary data.</text>
</comment>
<dbReference type="SMART" id="SM00267">
    <property type="entry name" value="GGDEF"/>
    <property type="match status" value="1"/>
</dbReference>
<dbReference type="SMART" id="SM00052">
    <property type="entry name" value="EAL"/>
    <property type="match status" value="1"/>
</dbReference>
<feature type="transmembrane region" description="Helical" evidence="1">
    <location>
        <begin position="131"/>
        <end position="148"/>
    </location>
</feature>
<dbReference type="EMBL" id="MSCH01000003">
    <property type="protein sequence ID" value="PQJ55219.1"/>
    <property type="molecule type" value="Genomic_DNA"/>
</dbReference>
<evidence type="ECO:0000313" key="5">
    <source>
        <dbReference type="Proteomes" id="UP000239007"/>
    </source>
</evidence>
<dbReference type="PROSITE" id="PS50883">
    <property type="entry name" value="EAL"/>
    <property type="match status" value="1"/>
</dbReference>
<feature type="transmembrane region" description="Helical" evidence="1">
    <location>
        <begin position="75"/>
        <end position="100"/>
    </location>
</feature>
<dbReference type="SUPFAM" id="SSF141868">
    <property type="entry name" value="EAL domain-like"/>
    <property type="match status" value="1"/>
</dbReference>
<evidence type="ECO:0000259" key="2">
    <source>
        <dbReference type="PROSITE" id="PS50883"/>
    </source>
</evidence>
<organism evidence="4 5">
    <name type="scientific">Psychrosphaera saromensis</name>
    <dbReference type="NCBI Taxonomy" id="716813"/>
    <lineage>
        <taxon>Bacteria</taxon>
        <taxon>Pseudomonadati</taxon>
        <taxon>Pseudomonadota</taxon>
        <taxon>Gammaproteobacteria</taxon>
        <taxon>Alteromonadales</taxon>
        <taxon>Pseudoalteromonadaceae</taxon>
        <taxon>Psychrosphaera</taxon>
    </lineage>
</organism>
<feature type="transmembrane region" description="Helical" evidence="1">
    <location>
        <begin position="154"/>
        <end position="171"/>
    </location>
</feature>
<evidence type="ECO:0000259" key="3">
    <source>
        <dbReference type="PROSITE" id="PS50887"/>
    </source>
</evidence>
<dbReference type="InterPro" id="IPR052155">
    <property type="entry name" value="Biofilm_reg_signaling"/>
</dbReference>
<feature type="domain" description="GGDEF" evidence="3">
    <location>
        <begin position="238"/>
        <end position="370"/>
    </location>
</feature>
<dbReference type="Gene3D" id="3.20.20.450">
    <property type="entry name" value="EAL domain"/>
    <property type="match status" value="1"/>
</dbReference>
<dbReference type="Proteomes" id="UP000239007">
    <property type="component" value="Unassembled WGS sequence"/>
</dbReference>
<dbReference type="InterPro" id="IPR000160">
    <property type="entry name" value="GGDEF_dom"/>
</dbReference>
<dbReference type="SUPFAM" id="SSF55073">
    <property type="entry name" value="Nucleotide cyclase"/>
    <property type="match status" value="1"/>
</dbReference>
<dbReference type="Pfam" id="PF00563">
    <property type="entry name" value="EAL"/>
    <property type="match status" value="1"/>
</dbReference>
<dbReference type="PROSITE" id="PS50887">
    <property type="entry name" value="GGDEF"/>
    <property type="match status" value="1"/>
</dbReference>
<dbReference type="NCBIfam" id="TIGR00254">
    <property type="entry name" value="GGDEF"/>
    <property type="match status" value="1"/>
</dbReference>
<proteinExistence type="predicted"/>
<feature type="transmembrane region" description="Helical" evidence="1">
    <location>
        <begin position="42"/>
        <end position="63"/>
    </location>
</feature>
<feature type="transmembrane region" description="Helical" evidence="1">
    <location>
        <begin position="7"/>
        <end position="30"/>
    </location>
</feature>
<gene>
    <name evidence="4" type="ORF">BTO11_08450</name>
</gene>
<name>A0A2S7UZL7_9GAMM</name>
<keyword evidence="1" id="KW-0472">Membrane</keyword>
<reference evidence="4 5" key="1">
    <citation type="submission" date="2016-12" db="EMBL/GenBank/DDBJ databases">
        <title>Diversity of luminous bacteria.</title>
        <authorList>
            <person name="Yoshizawa S."/>
            <person name="Kogure K."/>
        </authorList>
    </citation>
    <scope>NUCLEOTIDE SEQUENCE [LARGE SCALE GENOMIC DNA]</scope>
    <source>
        <strain evidence="4 5">SA4-48</strain>
    </source>
</reference>
<accession>A0A2S7UZL7</accession>
<keyword evidence="1" id="KW-0812">Transmembrane</keyword>
<keyword evidence="1" id="KW-1133">Transmembrane helix</keyword>
<keyword evidence="5" id="KW-1185">Reference proteome</keyword>
<dbReference type="OrthoDB" id="9814202at2"/>
<feature type="domain" description="EAL" evidence="2">
    <location>
        <begin position="379"/>
        <end position="628"/>
    </location>
</feature>
<dbReference type="Pfam" id="PF00990">
    <property type="entry name" value="GGDEF"/>
    <property type="match status" value="1"/>
</dbReference>
<dbReference type="InterPro" id="IPR035919">
    <property type="entry name" value="EAL_sf"/>
</dbReference>
<dbReference type="InterPro" id="IPR001633">
    <property type="entry name" value="EAL_dom"/>
</dbReference>
<dbReference type="AlphaFoldDB" id="A0A2S7UZL7"/>
<dbReference type="CDD" id="cd01948">
    <property type="entry name" value="EAL"/>
    <property type="match status" value="1"/>
</dbReference>
<evidence type="ECO:0000313" key="4">
    <source>
        <dbReference type="EMBL" id="PQJ55219.1"/>
    </source>
</evidence>
<dbReference type="PANTHER" id="PTHR44757:SF2">
    <property type="entry name" value="BIOFILM ARCHITECTURE MAINTENANCE PROTEIN MBAA"/>
    <property type="match status" value="1"/>
</dbReference>